<proteinExistence type="predicted"/>
<feature type="domain" description="Yeast cell wall synthesis Kre9/Knh1-like N-terminal" evidence="4">
    <location>
        <begin position="34"/>
        <end position="95"/>
    </location>
</feature>
<evidence type="ECO:0000256" key="3">
    <source>
        <dbReference type="SAM" id="SignalP"/>
    </source>
</evidence>
<dbReference type="OrthoDB" id="4188296at2759"/>
<feature type="transmembrane region" description="Helical" evidence="2">
    <location>
        <begin position="170"/>
        <end position="194"/>
    </location>
</feature>
<dbReference type="Pfam" id="PF10342">
    <property type="entry name" value="Kre9_KNH"/>
    <property type="match status" value="1"/>
</dbReference>
<dbReference type="GeneID" id="36594485"/>
<evidence type="ECO:0000256" key="2">
    <source>
        <dbReference type="SAM" id="Phobius"/>
    </source>
</evidence>
<evidence type="ECO:0000313" key="5">
    <source>
        <dbReference type="EMBL" id="PMD64653.1"/>
    </source>
</evidence>
<dbReference type="RefSeq" id="XP_024741557.1">
    <property type="nucleotide sequence ID" value="XM_024886408.1"/>
</dbReference>
<keyword evidence="2" id="KW-1133">Transmembrane helix</keyword>
<name>A0A2J6TNQ0_9HELO</name>
<evidence type="ECO:0000259" key="4">
    <source>
        <dbReference type="Pfam" id="PF10342"/>
    </source>
</evidence>
<organism evidence="5 6">
    <name type="scientific">Hyaloscypha bicolor E</name>
    <dbReference type="NCBI Taxonomy" id="1095630"/>
    <lineage>
        <taxon>Eukaryota</taxon>
        <taxon>Fungi</taxon>
        <taxon>Dikarya</taxon>
        <taxon>Ascomycota</taxon>
        <taxon>Pezizomycotina</taxon>
        <taxon>Leotiomycetes</taxon>
        <taxon>Helotiales</taxon>
        <taxon>Hyaloscyphaceae</taxon>
        <taxon>Hyaloscypha</taxon>
        <taxon>Hyaloscypha bicolor</taxon>
    </lineage>
</organism>
<keyword evidence="1 3" id="KW-0732">Signal</keyword>
<gene>
    <name evidence="5" type="ORF">K444DRAFT_659919</name>
</gene>
<dbReference type="Proteomes" id="UP000235371">
    <property type="component" value="Unassembled WGS sequence"/>
</dbReference>
<protein>
    <recommendedName>
        <fullName evidence="4">Yeast cell wall synthesis Kre9/Knh1-like N-terminal domain-containing protein</fullName>
    </recommendedName>
</protein>
<feature type="chain" id="PRO_5014334768" description="Yeast cell wall synthesis Kre9/Knh1-like N-terminal domain-containing protein" evidence="3">
    <location>
        <begin position="22"/>
        <end position="243"/>
    </location>
</feature>
<dbReference type="AlphaFoldDB" id="A0A2J6TNQ0"/>
<evidence type="ECO:0000313" key="6">
    <source>
        <dbReference type="Proteomes" id="UP000235371"/>
    </source>
</evidence>
<keyword evidence="2" id="KW-0812">Transmembrane</keyword>
<dbReference type="EMBL" id="KZ613747">
    <property type="protein sequence ID" value="PMD64653.1"/>
    <property type="molecule type" value="Genomic_DNA"/>
</dbReference>
<sequence>MRTQQLIPLVALILWSSPVSSWGLFKRAAVVITKPNSGDTIVAKADFDIEWTHLTENNVTISLRQGTTTNMTLVHVITASTPNNGSYAWRSRDDMYLYGDYSDRPDSNCNYALEFRTGGEVINSDFFTIINERDGGINANTTCAGGKIEDGGSQQNDPGQSNTTNGGVSAAALGGAVAGVAVGILAIVGGFFFIAKRQGWIMTRAECEQLIEGRLRNEERVHLNKPMDKEVAQVDGGQIFQMP</sequence>
<evidence type="ECO:0000256" key="1">
    <source>
        <dbReference type="ARBA" id="ARBA00022729"/>
    </source>
</evidence>
<keyword evidence="2" id="KW-0472">Membrane</keyword>
<dbReference type="InterPro" id="IPR018466">
    <property type="entry name" value="Kre9/Knh1-like_N"/>
</dbReference>
<accession>A0A2J6TNQ0</accession>
<dbReference type="InParanoid" id="A0A2J6TNQ0"/>
<feature type="signal peptide" evidence="3">
    <location>
        <begin position="1"/>
        <end position="21"/>
    </location>
</feature>
<reference evidence="5 6" key="1">
    <citation type="submission" date="2016-04" db="EMBL/GenBank/DDBJ databases">
        <title>A degradative enzymes factory behind the ericoid mycorrhizal symbiosis.</title>
        <authorList>
            <consortium name="DOE Joint Genome Institute"/>
            <person name="Martino E."/>
            <person name="Morin E."/>
            <person name="Grelet G."/>
            <person name="Kuo A."/>
            <person name="Kohler A."/>
            <person name="Daghino S."/>
            <person name="Barry K."/>
            <person name="Choi C."/>
            <person name="Cichocki N."/>
            <person name="Clum A."/>
            <person name="Copeland A."/>
            <person name="Hainaut M."/>
            <person name="Haridas S."/>
            <person name="Labutti K."/>
            <person name="Lindquist E."/>
            <person name="Lipzen A."/>
            <person name="Khouja H.-R."/>
            <person name="Murat C."/>
            <person name="Ohm R."/>
            <person name="Olson A."/>
            <person name="Spatafora J."/>
            <person name="Veneault-Fourrey C."/>
            <person name="Henrissat B."/>
            <person name="Grigoriev I."/>
            <person name="Martin F."/>
            <person name="Perotto S."/>
        </authorList>
    </citation>
    <scope>NUCLEOTIDE SEQUENCE [LARGE SCALE GENOMIC DNA]</scope>
    <source>
        <strain evidence="5 6">E</strain>
    </source>
</reference>
<keyword evidence="6" id="KW-1185">Reference proteome</keyword>